<proteinExistence type="predicted"/>
<feature type="non-terminal residue" evidence="2">
    <location>
        <position position="1"/>
    </location>
</feature>
<sequence length="301" mass="33828">SLPMRLLLSSLFLAALAAAARDIRITLRQNITAPCPGIKSDIIDRNSIKFAFEMLSGEPDQNQVTVTDLEGRSQSVAFPGCYRIRMTFRVLKPLKNPYIEAFLQLGTNIPCSSPKHSSSAGNICANVTDASSWCPSSSNERVRSMLHGKQTCQFCNVCGTLDRPDVVAELQQKVVNESGDERCDTTADTQTVAFRMCTPTEEEIRRKHPEAEDKINEYWKWMKQGVLTAVVHVLDREPMDEGKMRQCKTLCQTYEKKRGVGDSYKFVFCCPETYHDIEFATVMSPSGHAPQVDRQDVFAER</sequence>
<dbReference type="AlphaFoldDB" id="A0AAV5TSE2"/>
<dbReference type="EMBL" id="BTSX01000004">
    <property type="protein sequence ID" value="GMS97144.1"/>
    <property type="molecule type" value="Genomic_DNA"/>
</dbReference>
<keyword evidence="3" id="KW-1185">Reference proteome</keyword>
<dbReference type="Proteomes" id="UP001432027">
    <property type="component" value="Unassembled WGS sequence"/>
</dbReference>
<accession>A0AAV5TSE2</accession>
<protein>
    <submittedName>
        <fullName evidence="2">Uncharacterized protein</fullName>
    </submittedName>
</protein>
<gene>
    <name evidence="2" type="ORF">PENTCL1PPCAC_19319</name>
</gene>
<comment type="caution">
    <text evidence="2">The sequence shown here is derived from an EMBL/GenBank/DDBJ whole genome shotgun (WGS) entry which is preliminary data.</text>
</comment>
<evidence type="ECO:0000313" key="3">
    <source>
        <dbReference type="Proteomes" id="UP001432027"/>
    </source>
</evidence>
<evidence type="ECO:0000313" key="2">
    <source>
        <dbReference type="EMBL" id="GMS97144.1"/>
    </source>
</evidence>
<name>A0AAV5TSE2_9BILA</name>
<feature type="signal peptide" evidence="1">
    <location>
        <begin position="1"/>
        <end position="19"/>
    </location>
</feature>
<feature type="chain" id="PRO_5043831660" evidence="1">
    <location>
        <begin position="20"/>
        <end position="301"/>
    </location>
</feature>
<organism evidence="2 3">
    <name type="scientific">Pristionchus entomophagus</name>
    <dbReference type="NCBI Taxonomy" id="358040"/>
    <lineage>
        <taxon>Eukaryota</taxon>
        <taxon>Metazoa</taxon>
        <taxon>Ecdysozoa</taxon>
        <taxon>Nematoda</taxon>
        <taxon>Chromadorea</taxon>
        <taxon>Rhabditida</taxon>
        <taxon>Rhabditina</taxon>
        <taxon>Diplogasteromorpha</taxon>
        <taxon>Diplogasteroidea</taxon>
        <taxon>Neodiplogasteridae</taxon>
        <taxon>Pristionchus</taxon>
    </lineage>
</organism>
<keyword evidence="1" id="KW-0732">Signal</keyword>
<reference evidence="2" key="1">
    <citation type="submission" date="2023-10" db="EMBL/GenBank/DDBJ databases">
        <title>Genome assembly of Pristionchus species.</title>
        <authorList>
            <person name="Yoshida K."/>
            <person name="Sommer R.J."/>
        </authorList>
    </citation>
    <scope>NUCLEOTIDE SEQUENCE</scope>
    <source>
        <strain evidence="2">RS0144</strain>
    </source>
</reference>
<evidence type="ECO:0000256" key="1">
    <source>
        <dbReference type="SAM" id="SignalP"/>
    </source>
</evidence>